<keyword evidence="1" id="KW-0175">Coiled coil</keyword>
<dbReference type="EMBL" id="JANVFS010000045">
    <property type="protein sequence ID" value="KAJ4466471.1"/>
    <property type="molecule type" value="Genomic_DNA"/>
</dbReference>
<dbReference type="Gene3D" id="3.80.10.10">
    <property type="entry name" value="Ribonuclease Inhibitor"/>
    <property type="match status" value="1"/>
</dbReference>
<proteinExistence type="predicted"/>
<accession>A0A9W8ZTK6</accession>
<evidence type="ECO:0000313" key="2">
    <source>
        <dbReference type="EMBL" id="KAJ4466471.1"/>
    </source>
</evidence>
<dbReference type="SUPFAM" id="SSF52047">
    <property type="entry name" value="RNI-like"/>
    <property type="match status" value="1"/>
</dbReference>
<dbReference type="AlphaFoldDB" id="A0A9W8ZTK6"/>
<dbReference type="InterPro" id="IPR032675">
    <property type="entry name" value="LRR_dom_sf"/>
</dbReference>
<name>A0A9W8ZTK6_9AGAR</name>
<reference evidence="2" key="2">
    <citation type="journal article" date="2023" name="Proc. Natl. Acad. Sci. U.S.A.">
        <title>A global phylogenomic analysis of the shiitake genus Lentinula.</title>
        <authorList>
            <person name="Sierra-Patev S."/>
            <person name="Min B."/>
            <person name="Naranjo-Ortiz M."/>
            <person name="Looney B."/>
            <person name="Konkel Z."/>
            <person name="Slot J.C."/>
            <person name="Sakamoto Y."/>
            <person name="Steenwyk J.L."/>
            <person name="Rokas A."/>
            <person name="Carro J."/>
            <person name="Camarero S."/>
            <person name="Ferreira P."/>
            <person name="Molpeceres G."/>
            <person name="Ruiz-Duenas F.J."/>
            <person name="Serrano A."/>
            <person name="Henrissat B."/>
            <person name="Drula E."/>
            <person name="Hughes K.W."/>
            <person name="Mata J.L."/>
            <person name="Ishikawa N.K."/>
            <person name="Vargas-Isla R."/>
            <person name="Ushijima S."/>
            <person name="Smith C.A."/>
            <person name="Donoghue J."/>
            <person name="Ahrendt S."/>
            <person name="Andreopoulos W."/>
            <person name="He G."/>
            <person name="LaButti K."/>
            <person name="Lipzen A."/>
            <person name="Ng V."/>
            <person name="Riley R."/>
            <person name="Sandor L."/>
            <person name="Barry K."/>
            <person name="Martinez A.T."/>
            <person name="Xiao Y."/>
            <person name="Gibbons J.G."/>
            <person name="Terashima K."/>
            <person name="Grigoriev I.V."/>
            <person name="Hibbett D."/>
        </authorList>
    </citation>
    <scope>NUCLEOTIDE SEQUENCE</scope>
    <source>
        <strain evidence="2">Sp2 HRB7682 ss15</strain>
    </source>
</reference>
<sequence>MATKRTKACPQCGYSSDNAPLRVPLPKARIDNFLHTNDFFTEDEGNIFRSFIGNGQSKLNHLEARIISVKALLAELEGAKAELVKALSEQKTILNPMRRMPEDLLVEIFLHGAGIYTDPGEYFPSAGHSLDLGSPPWTYSRVCRRWKEIAMRTPRVWTRVKIDAKPREFSLAKSMRGDDRLPLGLSLLSGYLGRSAALPLTVYLDMPAFSIFSSSNLDDHALYAISVLMSSHSRRWESLFLGRGQVFDQINTVFSDSFPLLKMLRIREDSGMSTAPAVDIPAPNLKSWVTIGPGGKAGLTQVNTTLSVKLYNQITDYSISNFSCEAVSRMSPLLPRLRRLVVRELKLKSSWGFFLISSGCFPGLRDLVVEQSDPGALNVLQPFFNLITCPALTSLSIIAHDSLKSVIQDFEKRSAFNLGYLDITGHTRILEGSLQNTAALKTLVLRDIGKTSELSVASVFSYLGSTTVSLGPGSSLGSPFPALHRLELHLCSTPVLMEYDTMEALFLCVSSRLNSSSHSNSVSPLEVFITAPDGQSRKMLDHPRLGELRSLGIKVDIVAL</sequence>
<protein>
    <recommendedName>
        <fullName evidence="4">F-box domain-containing protein</fullName>
    </recommendedName>
</protein>
<feature type="coiled-coil region" evidence="1">
    <location>
        <begin position="59"/>
        <end position="89"/>
    </location>
</feature>
<gene>
    <name evidence="2" type="ORF">C8J55DRAFT_565794</name>
</gene>
<comment type="caution">
    <text evidence="2">The sequence shown here is derived from an EMBL/GenBank/DDBJ whole genome shotgun (WGS) entry which is preliminary data.</text>
</comment>
<reference evidence="2" key="1">
    <citation type="submission" date="2022-08" db="EMBL/GenBank/DDBJ databases">
        <authorList>
            <consortium name="DOE Joint Genome Institute"/>
            <person name="Min B."/>
            <person name="Riley R."/>
            <person name="Sierra-Patev S."/>
            <person name="Naranjo-Ortiz M."/>
            <person name="Looney B."/>
            <person name="Konkel Z."/>
            <person name="Slot J.C."/>
            <person name="Sakamoto Y."/>
            <person name="Steenwyk J.L."/>
            <person name="Rokas A."/>
            <person name="Carro J."/>
            <person name="Camarero S."/>
            <person name="Ferreira P."/>
            <person name="Molpeceres G."/>
            <person name="Ruiz-Duenas F.J."/>
            <person name="Serrano A."/>
            <person name="Henrissat B."/>
            <person name="Drula E."/>
            <person name="Hughes K.W."/>
            <person name="Mata J.L."/>
            <person name="Ishikawa N.K."/>
            <person name="Vargas-Isla R."/>
            <person name="Ushijima S."/>
            <person name="Smith C.A."/>
            <person name="Ahrendt S."/>
            <person name="Andreopoulos W."/>
            <person name="He G."/>
            <person name="Labutti K."/>
            <person name="Lipzen A."/>
            <person name="Ng V."/>
            <person name="Sandor L."/>
            <person name="Barry K."/>
            <person name="Martinez A.T."/>
            <person name="Xiao Y."/>
            <person name="Gibbons J.G."/>
            <person name="Terashima K."/>
            <person name="Hibbett D.S."/>
            <person name="Grigoriev I.V."/>
        </authorList>
    </citation>
    <scope>NUCLEOTIDE SEQUENCE</scope>
    <source>
        <strain evidence="2">Sp2 HRB7682 ss15</strain>
    </source>
</reference>
<evidence type="ECO:0008006" key="4">
    <source>
        <dbReference type="Google" id="ProtNLM"/>
    </source>
</evidence>
<evidence type="ECO:0000256" key="1">
    <source>
        <dbReference type="SAM" id="Coils"/>
    </source>
</evidence>
<dbReference type="Proteomes" id="UP001150238">
    <property type="component" value="Unassembled WGS sequence"/>
</dbReference>
<evidence type="ECO:0000313" key="3">
    <source>
        <dbReference type="Proteomes" id="UP001150238"/>
    </source>
</evidence>
<organism evidence="2 3">
    <name type="scientific">Lentinula lateritia</name>
    <dbReference type="NCBI Taxonomy" id="40482"/>
    <lineage>
        <taxon>Eukaryota</taxon>
        <taxon>Fungi</taxon>
        <taxon>Dikarya</taxon>
        <taxon>Basidiomycota</taxon>
        <taxon>Agaricomycotina</taxon>
        <taxon>Agaricomycetes</taxon>
        <taxon>Agaricomycetidae</taxon>
        <taxon>Agaricales</taxon>
        <taxon>Marasmiineae</taxon>
        <taxon>Omphalotaceae</taxon>
        <taxon>Lentinula</taxon>
    </lineage>
</organism>